<keyword evidence="4" id="KW-1134">Transmembrane beta strand</keyword>
<evidence type="ECO:0000256" key="3">
    <source>
        <dbReference type="ARBA" id="ARBA00022448"/>
    </source>
</evidence>
<evidence type="ECO:0000256" key="11">
    <source>
        <dbReference type="SAM" id="SignalP"/>
    </source>
</evidence>
<keyword evidence="10" id="KW-0998">Cell outer membrane</keyword>
<evidence type="ECO:0000256" key="9">
    <source>
        <dbReference type="ARBA" id="ARBA00023136"/>
    </source>
</evidence>
<dbReference type="Gene3D" id="2.40.160.10">
    <property type="entry name" value="Porin"/>
    <property type="match status" value="1"/>
</dbReference>
<dbReference type="GO" id="GO:0015288">
    <property type="term" value="F:porin activity"/>
    <property type="evidence" value="ECO:0007669"/>
    <property type="project" value="UniProtKB-KW"/>
</dbReference>
<dbReference type="GO" id="GO:0034220">
    <property type="term" value="P:monoatomic ion transmembrane transport"/>
    <property type="evidence" value="ECO:0007669"/>
    <property type="project" value="InterPro"/>
</dbReference>
<proteinExistence type="predicted"/>
<dbReference type="PRINTS" id="PR00184">
    <property type="entry name" value="NEISSPPORIN"/>
</dbReference>
<evidence type="ECO:0000256" key="1">
    <source>
        <dbReference type="ARBA" id="ARBA00004571"/>
    </source>
</evidence>
<evidence type="ECO:0000259" key="12">
    <source>
        <dbReference type="Pfam" id="PF13609"/>
    </source>
</evidence>
<keyword evidence="8" id="KW-0626">Porin</keyword>
<dbReference type="CDD" id="cd00342">
    <property type="entry name" value="gram_neg_porins"/>
    <property type="match status" value="1"/>
</dbReference>
<dbReference type="PRINTS" id="PR00182">
    <property type="entry name" value="ECOLNEIPORIN"/>
</dbReference>
<sequence>MKMLKTLVAASVLSAMAAPVMADTTVYGKVNVTVQSSDDGSESITELKSNNSRLGVKGSQKLDGGLEVVYKYELQVDVSDESGEKNLKSRNQYVGLKGAFGEVLIGRNDTMFKQSQGKFDLFSDLEGDIKVLWKGENRMSDSISYKTPSINGFQGGISYILDEDADDAATSLSLTYGDGALKKGKYYAAIAIDSEVKGYDATRLTLGTKVSDVKLGFMFQTQENVESGEEKDGFLVSAQYKLGKYDLKGQYQSLEDDNGFTIGADRKLGKNTKVFGFYTTYNMDMSEDENYLALGLEHKF</sequence>
<comment type="subunit">
    <text evidence="2">Homotrimer.</text>
</comment>
<dbReference type="EMBL" id="CP072110">
    <property type="protein sequence ID" value="QTH65147.1"/>
    <property type="molecule type" value="Genomic_DNA"/>
</dbReference>
<dbReference type="Pfam" id="PF13609">
    <property type="entry name" value="Porin_4"/>
    <property type="match status" value="1"/>
</dbReference>
<dbReference type="InterPro" id="IPR033900">
    <property type="entry name" value="Gram_neg_porin_domain"/>
</dbReference>
<organism evidence="13 14">
    <name type="scientific">Psychrosphaera ytuae</name>
    <dbReference type="NCBI Taxonomy" id="2820710"/>
    <lineage>
        <taxon>Bacteria</taxon>
        <taxon>Pseudomonadati</taxon>
        <taxon>Pseudomonadota</taxon>
        <taxon>Gammaproteobacteria</taxon>
        <taxon>Alteromonadales</taxon>
        <taxon>Pseudoalteromonadaceae</taxon>
        <taxon>Psychrosphaera</taxon>
    </lineage>
</organism>
<dbReference type="PANTHER" id="PTHR34501:SF9">
    <property type="entry name" value="MAJOR OUTER MEMBRANE PROTEIN P.IA"/>
    <property type="match status" value="1"/>
</dbReference>
<dbReference type="KEGG" id="psym:J1N51_06845"/>
<feature type="signal peptide" evidence="11">
    <location>
        <begin position="1"/>
        <end position="22"/>
    </location>
</feature>
<gene>
    <name evidence="13" type="ORF">J1N51_06845</name>
</gene>
<comment type="subcellular location">
    <subcellularLocation>
        <location evidence="1">Cell outer membrane</location>
        <topology evidence="1">Multi-pass membrane protein</topology>
    </subcellularLocation>
</comment>
<dbReference type="InterPro" id="IPR050298">
    <property type="entry name" value="Gram-neg_bact_OMP"/>
</dbReference>
<protein>
    <submittedName>
        <fullName evidence="13">Porin</fullName>
    </submittedName>
</protein>
<evidence type="ECO:0000313" key="14">
    <source>
        <dbReference type="Proteomes" id="UP000682739"/>
    </source>
</evidence>
<keyword evidence="5" id="KW-0812">Transmembrane</keyword>
<evidence type="ECO:0000256" key="2">
    <source>
        <dbReference type="ARBA" id="ARBA00011233"/>
    </source>
</evidence>
<dbReference type="Proteomes" id="UP000682739">
    <property type="component" value="Chromosome"/>
</dbReference>
<dbReference type="GO" id="GO:0046930">
    <property type="term" value="C:pore complex"/>
    <property type="evidence" value="ECO:0007669"/>
    <property type="project" value="UniProtKB-KW"/>
</dbReference>
<dbReference type="GO" id="GO:0009279">
    <property type="term" value="C:cell outer membrane"/>
    <property type="evidence" value="ECO:0007669"/>
    <property type="project" value="UniProtKB-SubCell"/>
</dbReference>
<dbReference type="PANTHER" id="PTHR34501">
    <property type="entry name" value="PROTEIN YDDL-RELATED"/>
    <property type="match status" value="1"/>
</dbReference>
<dbReference type="AlphaFoldDB" id="A0A975DDH0"/>
<keyword evidence="14" id="KW-1185">Reference proteome</keyword>
<keyword evidence="6 11" id="KW-0732">Signal</keyword>
<dbReference type="RefSeq" id="WP_208833182.1">
    <property type="nucleotide sequence ID" value="NZ_CP072110.1"/>
</dbReference>
<feature type="chain" id="PRO_5037770485" evidence="11">
    <location>
        <begin position="23"/>
        <end position="300"/>
    </location>
</feature>
<dbReference type="SUPFAM" id="SSF56935">
    <property type="entry name" value="Porins"/>
    <property type="match status" value="1"/>
</dbReference>
<dbReference type="InterPro" id="IPR023614">
    <property type="entry name" value="Porin_dom_sf"/>
</dbReference>
<name>A0A975DDH0_9GAMM</name>
<feature type="domain" description="Porin" evidence="12">
    <location>
        <begin position="9"/>
        <end position="282"/>
    </location>
</feature>
<keyword evidence="9" id="KW-0472">Membrane</keyword>
<keyword evidence="3" id="KW-0813">Transport</keyword>
<evidence type="ECO:0000313" key="13">
    <source>
        <dbReference type="EMBL" id="QTH65147.1"/>
    </source>
</evidence>
<evidence type="ECO:0000256" key="8">
    <source>
        <dbReference type="ARBA" id="ARBA00023114"/>
    </source>
</evidence>
<evidence type="ECO:0000256" key="7">
    <source>
        <dbReference type="ARBA" id="ARBA00023065"/>
    </source>
</evidence>
<evidence type="ECO:0000256" key="6">
    <source>
        <dbReference type="ARBA" id="ARBA00022729"/>
    </source>
</evidence>
<reference evidence="13" key="1">
    <citation type="submission" date="2021-03" db="EMBL/GenBank/DDBJ databases">
        <title>Description of Psychrosphaera ytuae sp. nov. isolated from deep sea sediment of South China Sea.</title>
        <authorList>
            <person name="Zhang J."/>
            <person name="Xu X.-D."/>
        </authorList>
    </citation>
    <scope>NUCLEOTIDE SEQUENCE</scope>
    <source>
        <strain evidence="13">MTZ26</strain>
    </source>
</reference>
<accession>A0A975DDH0</accession>
<dbReference type="InterPro" id="IPR001702">
    <property type="entry name" value="Porin_Gram-ve"/>
</dbReference>
<evidence type="ECO:0000256" key="4">
    <source>
        <dbReference type="ARBA" id="ARBA00022452"/>
    </source>
</evidence>
<dbReference type="InterPro" id="IPR002299">
    <property type="entry name" value="Porin_Neis"/>
</dbReference>
<keyword evidence="7" id="KW-0406">Ion transport</keyword>
<evidence type="ECO:0000256" key="10">
    <source>
        <dbReference type="ARBA" id="ARBA00023237"/>
    </source>
</evidence>
<evidence type="ECO:0000256" key="5">
    <source>
        <dbReference type="ARBA" id="ARBA00022692"/>
    </source>
</evidence>